<dbReference type="Proteomes" id="UP000303027">
    <property type="component" value="Unassembled WGS sequence"/>
</dbReference>
<dbReference type="PATRIC" id="fig|562.7396.peg.1564"/>
<dbReference type="InterPro" id="IPR021407">
    <property type="entry name" value="DUF2544"/>
</dbReference>
<name>A0A0B1K4S9_ECOLX</name>
<dbReference type="AlphaFoldDB" id="A0A0B1K4S9"/>
<dbReference type="Pfam" id="PF11245">
    <property type="entry name" value="DUF2544"/>
    <property type="match status" value="1"/>
</dbReference>
<feature type="chain" id="PRO_5040562656" evidence="1">
    <location>
        <begin position="23"/>
        <end position="285"/>
    </location>
</feature>
<protein>
    <submittedName>
        <fullName evidence="3">Fimbrial adhesin YfcO</fullName>
    </submittedName>
    <submittedName>
        <fullName evidence="2">Outer membrane protein</fullName>
    </submittedName>
</protein>
<sequence>MKILRYVFYFLLLICLSTGVQAAKKIATLYIPAGSMGVLTGFQFNLSILTPEGAQYGVYQSRSVAILNVPLVSWTGQGTAPELHLEDARTILPTSRCPGLEEYDARTPQTTWACVEMKVTVFYDGDMHGCPWIVSSYVKSEDATEAIYTGNNIPYIGPTKVSSDCSAIPLDPYDVSWNENTVVHNKIVRMQSTGAVIEQTLPTYLMEGGKLCDGSKYDERGAYCRFVAQQMTFSTSGCDDAKVTVTPEPQPITSRQLHDMKLRVDTTAQQPIDATCRFTYILNMY</sequence>
<reference evidence="3 4" key="1">
    <citation type="submission" date="2015-07" db="EMBL/GenBank/DDBJ databases">
        <title>Genome sequences of 64 non-O157:H7 Shiga toxin-producing Escherichia coli strains.</title>
        <authorList>
            <person name="Gonzalez-Escalona N."/>
            <person name="Toro M."/>
            <person name="Timme R."/>
            <person name="Payne J."/>
        </authorList>
    </citation>
    <scope>NUCLEOTIDE SEQUENCE [LARGE SCALE GENOMIC DNA]</scope>
    <source>
        <strain evidence="3 4">CFSAN026843</strain>
    </source>
</reference>
<gene>
    <name evidence="2" type="primary">yfcO</name>
    <name evidence="2" type="ORF">BvCmsKKP061_01273</name>
    <name evidence="3" type="ORF">WR15_08430</name>
</gene>
<dbReference type="EMBL" id="BFXY01000042">
    <property type="protein sequence ID" value="GDH34598.1"/>
    <property type="molecule type" value="Genomic_DNA"/>
</dbReference>
<evidence type="ECO:0000313" key="3">
    <source>
        <dbReference type="EMBL" id="KNF70040.1"/>
    </source>
</evidence>
<dbReference type="EMBL" id="LGZN01000022">
    <property type="protein sequence ID" value="KNF70040.1"/>
    <property type="molecule type" value="Genomic_DNA"/>
</dbReference>
<evidence type="ECO:0000256" key="1">
    <source>
        <dbReference type="SAM" id="SignalP"/>
    </source>
</evidence>
<evidence type="ECO:0000313" key="2">
    <source>
        <dbReference type="EMBL" id="GDH34598.1"/>
    </source>
</evidence>
<evidence type="ECO:0000313" key="5">
    <source>
        <dbReference type="Proteomes" id="UP000303027"/>
    </source>
</evidence>
<comment type="caution">
    <text evidence="3">The sequence shown here is derived from an EMBL/GenBank/DDBJ whole genome shotgun (WGS) entry which is preliminary data.</text>
</comment>
<organism evidence="3 4">
    <name type="scientific">Escherichia coli</name>
    <dbReference type="NCBI Taxonomy" id="562"/>
    <lineage>
        <taxon>Bacteria</taxon>
        <taxon>Pseudomonadati</taxon>
        <taxon>Pseudomonadota</taxon>
        <taxon>Gammaproteobacteria</taxon>
        <taxon>Enterobacterales</taxon>
        <taxon>Enterobacteriaceae</taxon>
        <taxon>Escherichia</taxon>
    </lineage>
</organism>
<reference evidence="2 5" key="2">
    <citation type="submission" date="2018-04" db="EMBL/GenBank/DDBJ databases">
        <title>Large scale genomics of bovine and human commensal E. coli to reveal the emerging process of EHEC.</title>
        <authorList>
            <person name="Arimizu Y."/>
            <person name="Ogura Y."/>
        </authorList>
    </citation>
    <scope>NUCLEOTIDE SEQUENCE [LARGE SCALE GENOMIC DNA]</scope>
    <source>
        <strain evidence="2 5">KK-P061</strain>
    </source>
</reference>
<feature type="signal peptide" evidence="1">
    <location>
        <begin position="1"/>
        <end position="22"/>
    </location>
</feature>
<keyword evidence="1" id="KW-0732">Signal</keyword>
<accession>A0A0B1K4S9</accession>
<proteinExistence type="predicted"/>
<evidence type="ECO:0000313" key="4">
    <source>
        <dbReference type="Proteomes" id="UP000037564"/>
    </source>
</evidence>
<dbReference type="Proteomes" id="UP000037564">
    <property type="component" value="Unassembled WGS sequence"/>
</dbReference>
<dbReference type="RefSeq" id="WP_040090550.1">
    <property type="nucleotide sequence ID" value="NZ_BFXY01000042.1"/>
</dbReference>